<keyword evidence="2" id="KW-0812">Transmembrane</keyword>
<reference evidence="3" key="1">
    <citation type="submission" date="2023-03" db="EMBL/GenBank/DDBJ databases">
        <authorList>
            <person name="Julca I."/>
        </authorList>
    </citation>
    <scope>NUCLEOTIDE SEQUENCE</scope>
</reference>
<feature type="compositionally biased region" description="Basic and acidic residues" evidence="1">
    <location>
        <begin position="201"/>
        <end position="301"/>
    </location>
</feature>
<keyword evidence="2" id="KW-1133">Transmembrane helix</keyword>
<feature type="transmembrane region" description="Helical" evidence="2">
    <location>
        <begin position="473"/>
        <end position="493"/>
    </location>
</feature>
<keyword evidence="4" id="KW-1185">Reference proteome</keyword>
<gene>
    <name evidence="3" type="ORF">OLC1_LOCUS9573</name>
</gene>
<organism evidence="3 4">
    <name type="scientific">Oldenlandia corymbosa var. corymbosa</name>
    <dbReference type="NCBI Taxonomy" id="529605"/>
    <lineage>
        <taxon>Eukaryota</taxon>
        <taxon>Viridiplantae</taxon>
        <taxon>Streptophyta</taxon>
        <taxon>Embryophyta</taxon>
        <taxon>Tracheophyta</taxon>
        <taxon>Spermatophyta</taxon>
        <taxon>Magnoliopsida</taxon>
        <taxon>eudicotyledons</taxon>
        <taxon>Gunneridae</taxon>
        <taxon>Pentapetalae</taxon>
        <taxon>asterids</taxon>
        <taxon>lamiids</taxon>
        <taxon>Gentianales</taxon>
        <taxon>Rubiaceae</taxon>
        <taxon>Rubioideae</taxon>
        <taxon>Spermacoceae</taxon>
        <taxon>Hedyotis-Oldenlandia complex</taxon>
        <taxon>Oldenlandia</taxon>
    </lineage>
</organism>
<evidence type="ECO:0000313" key="3">
    <source>
        <dbReference type="EMBL" id="CAI9099584.1"/>
    </source>
</evidence>
<feature type="region of interest" description="Disordered" evidence="1">
    <location>
        <begin position="1"/>
        <end position="314"/>
    </location>
</feature>
<name>A0AAV1CV90_OLDCO</name>
<protein>
    <submittedName>
        <fullName evidence="3">OLC1v1036435C4</fullName>
    </submittedName>
</protein>
<accession>A0AAV1CV90</accession>
<dbReference type="PANTHER" id="PTHR22426:SF2">
    <property type="entry name" value="ARGININE_SERINE-RICH COILED-COIL PROTEIN 2"/>
    <property type="match status" value="1"/>
</dbReference>
<evidence type="ECO:0000256" key="2">
    <source>
        <dbReference type="SAM" id="Phobius"/>
    </source>
</evidence>
<feature type="compositionally biased region" description="Basic and acidic residues" evidence="1">
    <location>
        <begin position="94"/>
        <end position="193"/>
    </location>
</feature>
<sequence>MEPQPSPPKENADAPATFRKPANDAANRSYRRRSPQGGSSSSGGSPIGERSSSPVRHRKDSEKVTDERRKRDDGIDFDRELGRSHYGQSSVSHRSSDHRGSRSYSRNDDYHRRDKYAGDDDRDYYRSRSGREPRSNTYSDHYRRDNEYRSRDHLRPDEKHSWDKSDVLGDKNRDKAREKDSDYQKHAEKRSLSDRPGSGRKHNEDSRHRERNSHNDDKVGLDEKRDHRRSSGDYEGSRSHRNDSTSRKASRNETKQFDTENYKREEKNSEDLDRYNDKHQRETGNSEIENGHSKKDEESAAKKPKLSGFDVDDKQSLGSKQVEEFVSQGSGEQVSLTDSDIDAAKIAAMKAAELVNRNLIGTGIMSADQKKKLLWGNKKTTAKEESGNHWDTTIFGDRERQEKFQKLMSLSLHWCLWPIVGCERRTESGNQARHRGCGEEEGAAPDGFREAVHCWLASKRWSHSRSGSLDLDMLYFFFYNIVSSSIFLCIQVFPEFTDVALTYISSGLCVKNLSRMRRMLITLIILFLGNVVLQNFGGSSFYSLPERLEFRNPI</sequence>
<feature type="transmembrane region" description="Helical" evidence="2">
    <location>
        <begin position="520"/>
        <end position="544"/>
    </location>
</feature>
<evidence type="ECO:0000313" key="4">
    <source>
        <dbReference type="Proteomes" id="UP001161247"/>
    </source>
</evidence>
<dbReference type="AlphaFoldDB" id="A0AAV1CV90"/>
<proteinExistence type="predicted"/>
<dbReference type="Proteomes" id="UP001161247">
    <property type="component" value="Chromosome 3"/>
</dbReference>
<dbReference type="PANTHER" id="PTHR22426">
    <property type="entry name" value="ARGININE_SERINE-RICH COILED-COIL PROTEIN 2"/>
    <property type="match status" value="1"/>
</dbReference>
<keyword evidence="2" id="KW-0472">Membrane</keyword>
<feature type="compositionally biased region" description="Basic and acidic residues" evidence="1">
    <location>
        <begin position="59"/>
        <end position="83"/>
    </location>
</feature>
<evidence type="ECO:0000256" key="1">
    <source>
        <dbReference type="SAM" id="MobiDB-lite"/>
    </source>
</evidence>
<feature type="compositionally biased region" description="Low complexity" evidence="1">
    <location>
        <begin position="35"/>
        <end position="54"/>
    </location>
</feature>
<dbReference type="EMBL" id="OX459120">
    <property type="protein sequence ID" value="CAI9099584.1"/>
    <property type="molecule type" value="Genomic_DNA"/>
</dbReference>